<dbReference type="GO" id="GO:0051020">
    <property type="term" value="F:GTPase binding"/>
    <property type="evidence" value="ECO:0007669"/>
    <property type="project" value="TreeGrafter"/>
</dbReference>
<comment type="caution">
    <text evidence="4">The sequence shown here is derived from an EMBL/GenBank/DDBJ whole genome shotgun (WGS) entry which is preliminary data.</text>
</comment>
<evidence type="ECO:0000256" key="1">
    <source>
        <dbReference type="PROSITE-ProRule" id="PRU00023"/>
    </source>
</evidence>
<protein>
    <submittedName>
        <fullName evidence="4">Ankyrin</fullName>
    </submittedName>
</protein>
<dbReference type="InterPro" id="IPR036770">
    <property type="entry name" value="Ankyrin_rpt-contain_sf"/>
</dbReference>
<dbReference type="SUPFAM" id="SSF48403">
    <property type="entry name" value="Ankyrin repeat"/>
    <property type="match status" value="1"/>
</dbReference>
<feature type="non-terminal residue" evidence="4">
    <location>
        <position position="550"/>
    </location>
</feature>
<organism evidence="4 5">
    <name type="scientific">Neocallimastix californiae</name>
    <dbReference type="NCBI Taxonomy" id="1754190"/>
    <lineage>
        <taxon>Eukaryota</taxon>
        <taxon>Fungi</taxon>
        <taxon>Fungi incertae sedis</taxon>
        <taxon>Chytridiomycota</taxon>
        <taxon>Chytridiomycota incertae sedis</taxon>
        <taxon>Neocallimastigomycetes</taxon>
        <taxon>Neocallimastigales</taxon>
        <taxon>Neocallimastigaceae</taxon>
        <taxon>Neocallimastix</taxon>
    </lineage>
</organism>
<dbReference type="InterPro" id="IPR002110">
    <property type="entry name" value="Ankyrin_rpt"/>
</dbReference>
<feature type="compositionally biased region" description="Polar residues" evidence="2">
    <location>
        <begin position="16"/>
        <end position="27"/>
    </location>
</feature>
<evidence type="ECO:0000313" key="5">
    <source>
        <dbReference type="Proteomes" id="UP000193920"/>
    </source>
</evidence>
<keyword evidence="1" id="KW-0040">ANK repeat</keyword>
<dbReference type="InterPro" id="IPR052072">
    <property type="entry name" value="Vascular_dev_regulator"/>
</dbReference>
<proteinExistence type="predicted"/>
<evidence type="ECO:0000256" key="2">
    <source>
        <dbReference type="SAM" id="MobiDB-lite"/>
    </source>
</evidence>
<keyword evidence="5" id="KW-1185">Reference proteome</keyword>
<dbReference type="Pfam" id="PF01843">
    <property type="entry name" value="DIL"/>
    <property type="match status" value="1"/>
</dbReference>
<accession>A0A1Y2CP77</accession>
<reference evidence="4 5" key="1">
    <citation type="submission" date="2016-08" db="EMBL/GenBank/DDBJ databases">
        <title>A Parts List for Fungal Cellulosomes Revealed by Comparative Genomics.</title>
        <authorList>
            <consortium name="DOE Joint Genome Institute"/>
            <person name="Haitjema C.H."/>
            <person name="Gilmore S.P."/>
            <person name="Henske J.K."/>
            <person name="Solomon K.V."/>
            <person name="De Groot R."/>
            <person name="Kuo A."/>
            <person name="Mondo S.J."/>
            <person name="Salamov A.A."/>
            <person name="Labutti K."/>
            <person name="Zhao Z."/>
            <person name="Chiniquy J."/>
            <person name="Barry K."/>
            <person name="Brewer H.M."/>
            <person name="Purvine S.O."/>
            <person name="Wright A.T."/>
            <person name="Boxma B."/>
            <person name="Van Alen T."/>
            <person name="Hackstein J.H."/>
            <person name="Baker S.E."/>
            <person name="Grigoriev I.V."/>
            <person name="O'Malley M.A."/>
        </authorList>
    </citation>
    <scope>NUCLEOTIDE SEQUENCE [LARGE SCALE GENOMIC DNA]</scope>
    <source>
        <strain evidence="4 5">G1</strain>
    </source>
</reference>
<feature type="domain" description="Dilute" evidence="3">
    <location>
        <begin position="345"/>
        <end position="550"/>
    </location>
</feature>
<evidence type="ECO:0000313" key="4">
    <source>
        <dbReference type="EMBL" id="ORY48756.1"/>
    </source>
</evidence>
<dbReference type="PROSITE" id="PS50088">
    <property type="entry name" value="ANK_REPEAT"/>
    <property type="match status" value="1"/>
</dbReference>
<sequence>MEFSQENESVEEFSQENESVQEFSQENESVEEFSQENDSIDSLNLVSSYILEEVIHIQDEINESTTILSKSSTIDSDNTYIFEDEILEDPILLNDQKREKMFRLFIWAASNGDFDKLRELLENEEKRKWIDINGKDESGNTALIYTACFAHAKCAYLLIKHGADVNIVDKFGWTALVWASNNHHDELVRIMLAGGADRDLKLSTGKTVKDYAMHLPDNEMLLKILSNPPTPFNPDYTYDNGESIFQFDPLFNYKLSSIALNVLEAYSEEKINDDFFMPFSWDKCDGDQMFVFDETQLETLCDYVVLSIQPQKKPEKIYTPANIIFLAARYAYNYNSTDLFKKFFDTIIKKIGILLKKLQQKPDININVFWLTNLLQLLCYLKKDTLLVSATIEYQYEISELVNEYYINLVQHIEERLEDVIEPCLMQYNTIPGMDEIKFENSISRLGRRLGFKAQLEKGSSRLPKKSTKLSGARLAQYTPQTIINILSSILKVLRTYRVHTSVIQQTIQQLLYFINSEIFNRLLTDSDYCCRSKAMQIRLNISTVEDWIR</sequence>
<dbReference type="EMBL" id="MCOG01000101">
    <property type="protein sequence ID" value="ORY48756.1"/>
    <property type="molecule type" value="Genomic_DNA"/>
</dbReference>
<dbReference type="OrthoDB" id="426293at2759"/>
<dbReference type="AlphaFoldDB" id="A0A1Y2CP77"/>
<dbReference type="Gene3D" id="1.25.40.20">
    <property type="entry name" value="Ankyrin repeat-containing domain"/>
    <property type="match status" value="1"/>
</dbReference>
<feature type="region of interest" description="Disordered" evidence="2">
    <location>
        <begin position="1"/>
        <end position="36"/>
    </location>
</feature>
<gene>
    <name evidence="4" type="ORF">LY90DRAFT_414992</name>
</gene>
<dbReference type="PANTHER" id="PTHR16027:SF6">
    <property type="entry name" value="DILUTE DOMAIN-CONTAINING PROTEIN"/>
    <property type="match status" value="1"/>
</dbReference>
<dbReference type="PROSITE" id="PS51126">
    <property type="entry name" value="DILUTE"/>
    <property type="match status" value="1"/>
</dbReference>
<dbReference type="STRING" id="1754190.A0A1Y2CP77"/>
<evidence type="ECO:0000259" key="3">
    <source>
        <dbReference type="PROSITE" id="PS51126"/>
    </source>
</evidence>
<dbReference type="InterPro" id="IPR002710">
    <property type="entry name" value="Dilute_dom"/>
</dbReference>
<feature type="repeat" description="ANK" evidence="1">
    <location>
        <begin position="138"/>
        <end position="170"/>
    </location>
</feature>
<dbReference type="PROSITE" id="PS50297">
    <property type="entry name" value="ANK_REP_REGION"/>
    <property type="match status" value="1"/>
</dbReference>
<dbReference type="SMART" id="SM00248">
    <property type="entry name" value="ANK"/>
    <property type="match status" value="3"/>
</dbReference>
<dbReference type="PANTHER" id="PTHR16027">
    <property type="entry name" value="DILUTE DOMAIN-CONTAINING PROTEIN YPR089W"/>
    <property type="match status" value="1"/>
</dbReference>
<name>A0A1Y2CP77_9FUNG</name>
<dbReference type="Pfam" id="PF12796">
    <property type="entry name" value="Ank_2"/>
    <property type="match status" value="1"/>
</dbReference>
<dbReference type="Proteomes" id="UP000193920">
    <property type="component" value="Unassembled WGS sequence"/>
</dbReference>